<dbReference type="AlphaFoldDB" id="A0A345VMY1"/>
<dbReference type="InterPro" id="IPR016628">
    <property type="entry name" value="ATPase_SAG2001_prd"/>
</dbReference>
<name>A0A345VMY1_9STRE</name>
<evidence type="ECO:0008006" key="3">
    <source>
        <dbReference type="Google" id="ProtNLM"/>
    </source>
</evidence>
<dbReference type="PANTHER" id="PTHR30121:SF6">
    <property type="entry name" value="SLR6007 PROTEIN"/>
    <property type="match status" value="1"/>
</dbReference>
<gene>
    <name evidence="1" type="ORF">Sp14A_22010</name>
</gene>
<proteinExistence type="predicted"/>
<dbReference type="EMBL" id="CP022601">
    <property type="protein sequence ID" value="AXJ14083.1"/>
    <property type="molecule type" value="Genomic_DNA"/>
</dbReference>
<dbReference type="InterPro" id="IPR027417">
    <property type="entry name" value="P-loop_NTPase"/>
</dbReference>
<dbReference type="PIRSF" id="PIRSF015040">
    <property type="entry name" value="ATPase_SAG2001_prd"/>
    <property type="match status" value="1"/>
</dbReference>
<evidence type="ECO:0000313" key="1">
    <source>
        <dbReference type="EMBL" id="AXJ14083.1"/>
    </source>
</evidence>
<sequence>MGLTLNNDIIDIEENLILKRDGSVFAIYEINPYIVNLIDTKKKENVKSLLVEMLSELEIHHNFDIAMLPYPKDIASKFETLSESFALDTEEMAYKILNGSYNYLMGTKELCDYRYFLSVPLKSYHISTDLKEVVDSAVSTVSTIFTDVLGFEKNIYEDWHLSFEKQREELEENISVIDYKRLTEDETKFVNAYFYIQSVYVDRAYELSLLDGGIENLGDKDISFEGINRLVLHNESGDNHVAFLPIAYKPENASYLHLVEKVQSLGFPVGIFTTSIFSKTSGLPINNLRTKGRFARGRLKGAQQEQAEADSVGKRSIAQSKYLVEQMESKIDNGVPMVTSLQILVISDRDEKVLMQKRSILMKAMKDIKVALSKGTPYQLYLFAKARFGNILTSDDKNFLQPQEIGAFAEDLFFVKKQVGQDVGFYLGMIDNHNHSWHSRFHKAIEASDTPVFVNLFEANEDVDGKDTSNPHIQVSGDTGTGKTFLVSYLHFYASLLNCKTLYIDPKCEKRFWYDKCLKELEATGSHPELQAYIRSLHFVTLDHTKSSNHGVLDPLVFLEGVEAKDLIVSMIDEFSSLDAEKRFKTALLKKITEYSKKRANGEKVGTLSIFKDLQSHDDEKVRDMADLLVEEVTDSVLSLIFSDGQNSAVDLTARNTILEIKGLDLPNNENAQLSLQNRKSLAVMYALGNFCIRFGERDYGEKTLEVIDEAWTFNITSYGRSLIDRIKRVGRSQNNFLLFVSQEPDDSNSGDDESTAFGTYFCFHNDSENSSERVLSRLKVVVTDDSKAWFDTLTRGQCLFKDTFGRVERITVDGLFPEVNQLFKTVRVNKQKEVA</sequence>
<reference evidence="1 2" key="1">
    <citation type="submission" date="2017-07" db="EMBL/GenBank/DDBJ databases">
        <title>Streptococcus pluranimalium as cause of bovine abortion.</title>
        <authorList>
            <person name="Rodriguez Campos S."/>
            <person name="Gobeli Brawand S."/>
            <person name="Brodard I."/>
            <person name="Rychener L."/>
            <person name="Perreten V."/>
        </authorList>
    </citation>
    <scope>NUCLEOTIDE SEQUENCE [LARGE SCALE GENOMIC DNA]</scope>
    <source>
        <strain evidence="1 2">14A0014</strain>
    </source>
</reference>
<dbReference type="SUPFAM" id="SSF52540">
    <property type="entry name" value="P-loop containing nucleoside triphosphate hydrolases"/>
    <property type="match status" value="1"/>
</dbReference>
<dbReference type="InterPro" id="IPR051162">
    <property type="entry name" value="T4SS_component"/>
</dbReference>
<dbReference type="Pfam" id="PF12846">
    <property type="entry name" value="AAA_10"/>
    <property type="match status" value="1"/>
</dbReference>
<evidence type="ECO:0000313" key="2">
    <source>
        <dbReference type="Proteomes" id="UP000255411"/>
    </source>
</evidence>
<organism evidence="1 2">
    <name type="scientific">Streptococcus pluranimalium</name>
    <dbReference type="NCBI Taxonomy" id="82348"/>
    <lineage>
        <taxon>Bacteria</taxon>
        <taxon>Bacillati</taxon>
        <taxon>Bacillota</taxon>
        <taxon>Bacilli</taxon>
        <taxon>Lactobacillales</taxon>
        <taxon>Streptococcaceae</taxon>
        <taxon>Streptococcus</taxon>
    </lineage>
</organism>
<dbReference type="Proteomes" id="UP000255411">
    <property type="component" value="Chromosome"/>
</dbReference>
<accession>A0A345VMY1</accession>
<protein>
    <recommendedName>
        <fullName evidence="3">Conjugal transfer protein</fullName>
    </recommendedName>
</protein>
<dbReference type="RefSeq" id="WP_115131006.1">
    <property type="nucleotide sequence ID" value="NZ_CP022601.1"/>
</dbReference>
<dbReference type="PANTHER" id="PTHR30121">
    <property type="entry name" value="UNCHARACTERIZED PROTEIN YJGR-RELATED"/>
    <property type="match status" value="1"/>
</dbReference>
<dbReference type="Gene3D" id="3.40.50.300">
    <property type="entry name" value="P-loop containing nucleotide triphosphate hydrolases"/>
    <property type="match status" value="2"/>
</dbReference>